<gene>
    <name evidence="2" type="ORF">HDK90DRAFT_469950</name>
</gene>
<keyword evidence="3" id="KW-1185">Reference proteome</keyword>
<sequence length="361" mass="40107">MVIRSTAYPTGQQAARVPAAVSLPPIENILPPIRDLDLGSRDHINPPFNNSRPAFPDPARFSSQPLTPSATAIHPSYSEAQEACSRCGALQWSTQPECSSCGAIKFTHPFQAAPRNLDSSFSSNGYDDSIRYNTPMSRRDSGIGRSSIGSRSDNSNPPSRRSSTTTTATHPSARKRTAKETRSRKSTETRQEAATDVKKLNKAARERGSRRALKVETKRLEIRQTTRGWAAAVDLNQNNQNKSGLKGKKIETLRRTNDEGRETDLKLLELDEVIRSLVAVARKPHDARTPDDYAFMRDQEFLAAEHSDVLRDILQREDDEVADFMAKLHAEEEAEEPGSSRYPSPQSPEDSTYGSPRQYAL</sequence>
<comment type="caution">
    <text evidence="2">The sequence shown here is derived from an EMBL/GenBank/DDBJ whole genome shotgun (WGS) entry which is preliminary data.</text>
</comment>
<proteinExistence type="predicted"/>
<evidence type="ECO:0000313" key="2">
    <source>
        <dbReference type="EMBL" id="KAK8224516.1"/>
    </source>
</evidence>
<protein>
    <submittedName>
        <fullName evidence="2">Uncharacterized protein</fullName>
    </submittedName>
</protein>
<organism evidence="2 3">
    <name type="scientific">Phyllosticta capitalensis</name>
    <dbReference type="NCBI Taxonomy" id="121624"/>
    <lineage>
        <taxon>Eukaryota</taxon>
        <taxon>Fungi</taxon>
        <taxon>Dikarya</taxon>
        <taxon>Ascomycota</taxon>
        <taxon>Pezizomycotina</taxon>
        <taxon>Dothideomycetes</taxon>
        <taxon>Dothideomycetes incertae sedis</taxon>
        <taxon>Botryosphaeriales</taxon>
        <taxon>Phyllostictaceae</taxon>
        <taxon>Phyllosticta</taxon>
    </lineage>
</organism>
<evidence type="ECO:0000256" key="1">
    <source>
        <dbReference type="SAM" id="MobiDB-lite"/>
    </source>
</evidence>
<accession>A0ABR1YAX8</accession>
<dbReference type="EMBL" id="JBBWRZ010000012">
    <property type="protein sequence ID" value="KAK8224516.1"/>
    <property type="molecule type" value="Genomic_DNA"/>
</dbReference>
<feature type="compositionally biased region" description="Low complexity" evidence="1">
    <location>
        <begin position="143"/>
        <end position="171"/>
    </location>
</feature>
<evidence type="ECO:0000313" key="3">
    <source>
        <dbReference type="Proteomes" id="UP001492380"/>
    </source>
</evidence>
<feature type="compositionally biased region" description="Polar residues" evidence="1">
    <location>
        <begin position="341"/>
        <end position="355"/>
    </location>
</feature>
<dbReference type="Proteomes" id="UP001492380">
    <property type="component" value="Unassembled WGS sequence"/>
</dbReference>
<feature type="region of interest" description="Disordered" evidence="1">
    <location>
        <begin position="324"/>
        <end position="361"/>
    </location>
</feature>
<name>A0ABR1YAX8_9PEZI</name>
<feature type="region of interest" description="Disordered" evidence="1">
    <location>
        <begin position="130"/>
        <end position="212"/>
    </location>
</feature>
<feature type="compositionally biased region" description="Basic and acidic residues" evidence="1">
    <location>
        <begin position="178"/>
        <end position="212"/>
    </location>
</feature>
<reference evidence="2 3" key="1">
    <citation type="submission" date="2024-04" db="EMBL/GenBank/DDBJ databases">
        <title>Phyllosticta paracitricarpa is synonymous to the EU quarantine fungus P. citricarpa based on phylogenomic analyses.</title>
        <authorList>
            <consortium name="Lawrence Berkeley National Laboratory"/>
            <person name="Van Ingen-Buijs V.A."/>
            <person name="Van Westerhoven A.C."/>
            <person name="Haridas S."/>
            <person name="Skiadas P."/>
            <person name="Martin F."/>
            <person name="Groenewald J.Z."/>
            <person name="Crous P.W."/>
            <person name="Seidl M.F."/>
        </authorList>
    </citation>
    <scope>NUCLEOTIDE SEQUENCE [LARGE SCALE GENOMIC DNA]</scope>
    <source>
        <strain evidence="2 3">CBS 123374</strain>
    </source>
</reference>